<dbReference type="PROSITE" id="PS51257">
    <property type="entry name" value="PROKAR_LIPOPROTEIN"/>
    <property type="match status" value="1"/>
</dbReference>
<accession>A0A1N7AML3</accession>
<name>A0A1N7AML3_9FLAO</name>
<organism evidence="2 3">
    <name type="scientific">Maribacter ulvicola</name>
    <dbReference type="NCBI Taxonomy" id="228959"/>
    <lineage>
        <taxon>Bacteria</taxon>
        <taxon>Pseudomonadati</taxon>
        <taxon>Bacteroidota</taxon>
        <taxon>Flavobacteriia</taxon>
        <taxon>Flavobacteriales</taxon>
        <taxon>Flavobacteriaceae</taxon>
        <taxon>Maribacter</taxon>
    </lineage>
</organism>
<evidence type="ECO:0000313" key="2">
    <source>
        <dbReference type="EMBL" id="SIR40407.1"/>
    </source>
</evidence>
<protein>
    <submittedName>
        <fullName evidence="2">Starch-binding associating with outer membrane</fullName>
    </submittedName>
</protein>
<dbReference type="AlphaFoldDB" id="A0A1N7AML3"/>
<dbReference type="Gene3D" id="1.25.40.390">
    <property type="match status" value="2"/>
</dbReference>
<dbReference type="STRING" id="228959.SAMN05421797_1138"/>
<dbReference type="InterPro" id="IPR041662">
    <property type="entry name" value="SusD-like_2"/>
</dbReference>
<dbReference type="InterPro" id="IPR011990">
    <property type="entry name" value="TPR-like_helical_dom_sf"/>
</dbReference>
<sequence>MKQIYKPVLIFLMVLAFGCDADDFAELNSNPSELAEPDVRFSITQAVQDMYSEDYLNWFYTNFDYIFPWSQLTTASVGGGNSEALVEIGPTGSQSIYPNLYANTRDIRTRIDALPEEEKAERLAMRAMTFPIQIQPALTITDHTGSMVYTEGAMAPYTTPPLITPVFDNQETLFNTWLAELDGAIADLTKENQFNLGNQDVIYNGDYEKWAKFCNLLKLKIAARLVNKNRAKAFSIAEEVATSSAGYMNAVSDDFVYRRDVNYRGNGNGFQPGIGGKNIINFMLENQDPRIRVIYDKNDFNGEVVQAFIDAGKALPPFVEEFVMLDNEGNFEGWSGPGEPWVRYAGVPLSPEETLKSENRIYFNQSELYRISSGGVEKSYEATSDYTERITRTGFNFTYPTKPGGRVIEITDNFPPLEVILGSSAETNLYLAEFKLLGANLPGSAQDYFNQGVRLSVERMDLLAKNSGLPYYNSDPVYVNEVMANAASTSLKAGEIEALLTQPAYDLSTDGLEKVYIQQYINFAATPNDMWTTVRRSGIPATGSTYLPRENFLAGGTELTLPRRLPVGTPTEDDKNYANAVSAAEEQGFTTGTNDPTVLNTQRLWFDQENPSYGAGPNE</sequence>
<reference evidence="3" key="1">
    <citation type="submission" date="2017-01" db="EMBL/GenBank/DDBJ databases">
        <authorList>
            <person name="Varghese N."/>
            <person name="Submissions S."/>
        </authorList>
    </citation>
    <scope>NUCLEOTIDE SEQUENCE [LARGE SCALE GENOMIC DNA]</scope>
    <source>
        <strain evidence="3">DSM 15366</strain>
    </source>
</reference>
<dbReference type="Pfam" id="PF12771">
    <property type="entry name" value="SusD-like_2"/>
    <property type="match status" value="1"/>
</dbReference>
<gene>
    <name evidence="2" type="ORF">SAMN05421797_1138</name>
</gene>
<dbReference type="OrthoDB" id="725917at2"/>
<dbReference type="Proteomes" id="UP000186953">
    <property type="component" value="Unassembled WGS sequence"/>
</dbReference>
<evidence type="ECO:0000256" key="1">
    <source>
        <dbReference type="SAM" id="SignalP"/>
    </source>
</evidence>
<dbReference type="EMBL" id="FTMA01000013">
    <property type="protein sequence ID" value="SIR40407.1"/>
    <property type="molecule type" value="Genomic_DNA"/>
</dbReference>
<proteinExistence type="predicted"/>
<dbReference type="InterPro" id="IPR024302">
    <property type="entry name" value="SusD-like"/>
</dbReference>
<dbReference type="SUPFAM" id="SSF48452">
    <property type="entry name" value="TPR-like"/>
    <property type="match status" value="1"/>
</dbReference>
<dbReference type="Pfam" id="PF12741">
    <property type="entry name" value="SusD-like"/>
    <property type="match status" value="1"/>
</dbReference>
<dbReference type="RefSeq" id="WP_076551369.1">
    <property type="nucleotide sequence ID" value="NZ_FTMA01000013.1"/>
</dbReference>
<evidence type="ECO:0000313" key="3">
    <source>
        <dbReference type="Proteomes" id="UP000186953"/>
    </source>
</evidence>
<keyword evidence="3" id="KW-1185">Reference proteome</keyword>
<keyword evidence="1" id="KW-0732">Signal</keyword>
<feature type="signal peptide" evidence="1">
    <location>
        <begin position="1"/>
        <end position="21"/>
    </location>
</feature>
<feature type="chain" id="PRO_5012839811" evidence="1">
    <location>
        <begin position="22"/>
        <end position="619"/>
    </location>
</feature>